<gene>
    <name evidence="2" type="ORF">Baya_15599</name>
</gene>
<feature type="compositionally biased region" description="Polar residues" evidence="1">
    <location>
        <begin position="125"/>
        <end position="136"/>
    </location>
</feature>
<organism evidence="2 3">
    <name type="scientific">Bagarius yarrelli</name>
    <name type="common">Goonch</name>
    <name type="synonym">Bagrus yarrelli</name>
    <dbReference type="NCBI Taxonomy" id="175774"/>
    <lineage>
        <taxon>Eukaryota</taxon>
        <taxon>Metazoa</taxon>
        <taxon>Chordata</taxon>
        <taxon>Craniata</taxon>
        <taxon>Vertebrata</taxon>
        <taxon>Euteleostomi</taxon>
        <taxon>Actinopterygii</taxon>
        <taxon>Neopterygii</taxon>
        <taxon>Teleostei</taxon>
        <taxon>Ostariophysi</taxon>
        <taxon>Siluriformes</taxon>
        <taxon>Sisoridae</taxon>
        <taxon>Sisorinae</taxon>
        <taxon>Bagarius</taxon>
    </lineage>
</organism>
<evidence type="ECO:0000256" key="1">
    <source>
        <dbReference type="SAM" id="MobiDB-lite"/>
    </source>
</evidence>
<reference evidence="2 3" key="1">
    <citation type="journal article" date="2019" name="Genome Biol. Evol.">
        <title>Whole-Genome Sequencing of the Giant Devil Catfish, Bagarius yarrelli.</title>
        <authorList>
            <person name="Jiang W."/>
            <person name="Lv Y."/>
            <person name="Cheng L."/>
            <person name="Yang K."/>
            <person name="Chao B."/>
            <person name="Wang X."/>
            <person name="Li Y."/>
            <person name="Pan X."/>
            <person name="You X."/>
            <person name="Zhang Y."/>
            <person name="Yang J."/>
            <person name="Li J."/>
            <person name="Zhang X."/>
            <person name="Liu S."/>
            <person name="Sun C."/>
            <person name="Yang J."/>
            <person name="Shi Q."/>
        </authorList>
    </citation>
    <scope>NUCLEOTIDE SEQUENCE [LARGE SCALE GENOMIC DNA]</scope>
    <source>
        <strain evidence="2">JWS20170419001</strain>
        <tissue evidence="2">Muscle</tissue>
    </source>
</reference>
<keyword evidence="3" id="KW-1185">Reference proteome</keyword>
<dbReference type="AlphaFoldDB" id="A0A556VCR4"/>
<proteinExistence type="predicted"/>
<accession>A0A556VCR4</accession>
<comment type="caution">
    <text evidence="2">The sequence shown here is derived from an EMBL/GenBank/DDBJ whole genome shotgun (WGS) entry which is preliminary data.</text>
</comment>
<dbReference type="Proteomes" id="UP000319801">
    <property type="component" value="Unassembled WGS sequence"/>
</dbReference>
<name>A0A556VCR4_BAGYA</name>
<sequence>MPSYLWLTPARRRSDLPLVNPHPSSLSSLHSLQSALHLHNLRRHLSTALSLGEGPRAPFRKKKKVQSLTEDGKVLQSDHAPIPNPTTGQQKPFTQEGGVPGSQVRNSARSVPALTERKPDHRVENSQGAWTSPPSF</sequence>
<dbReference type="EMBL" id="VCAZ01000239">
    <property type="protein sequence ID" value="TTM20200.1"/>
    <property type="molecule type" value="Genomic_DNA"/>
</dbReference>
<protein>
    <submittedName>
        <fullName evidence="2">Uncharacterized protein</fullName>
    </submittedName>
</protein>
<feature type="compositionally biased region" description="Basic and acidic residues" evidence="1">
    <location>
        <begin position="115"/>
        <end position="124"/>
    </location>
</feature>
<feature type="region of interest" description="Disordered" evidence="1">
    <location>
        <begin position="49"/>
        <end position="136"/>
    </location>
</feature>
<evidence type="ECO:0000313" key="2">
    <source>
        <dbReference type="EMBL" id="TTM20200.1"/>
    </source>
</evidence>
<evidence type="ECO:0000313" key="3">
    <source>
        <dbReference type="Proteomes" id="UP000319801"/>
    </source>
</evidence>